<dbReference type="GO" id="GO:0005525">
    <property type="term" value="F:GTP binding"/>
    <property type="evidence" value="ECO:0007669"/>
    <property type="project" value="InterPro"/>
</dbReference>
<dbReference type="Pfam" id="PF04548">
    <property type="entry name" value="AIG1"/>
    <property type="match status" value="1"/>
</dbReference>
<dbReference type="SUPFAM" id="SSF52540">
    <property type="entry name" value="P-loop containing nucleoside triphosphate hydrolases"/>
    <property type="match status" value="1"/>
</dbReference>
<dbReference type="Gene3D" id="3.40.50.300">
    <property type="entry name" value="P-loop containing nucleotide triphosphate hydrolases"/>
    <property type="match status" value="1"/>
</dbReference>
<reference evidence="3 4" key="1">
    <citation type="submission" date="2016-10" db="EMBL/GenBank/DDBJ databases">
        <authorList>
            <person name="de Groot N.N."/>
        </authorList>
    </citation>
    <scope>NUCLEOTIDE SEQUENCE [LARGE SCALE GENOMIC DNA]</scope>
    <source>
        <strain evidence="3 4">KH1P1</strain>
    </source>
</reference>
<sequence>MSTENVIDNEELLTDEEIADIEKEVGVDNSEKEVGKKSIYVMLEEEIMSLDMPDSERAKRLSRLIKVRNQKVNIMLTGSTGAGKSSTVNALFDMDVAKVGVGVDPETSFIEKFELDNLTIWDTPGLGDGIASDERISRSILEKLNELDENGNPLIDLVVVILDSSSKDLGTSYDLINKVLIPALGDDAKDRILLALNQADVAMKGTHWDVEKNAPDEVLKEFLKKKADSVQNRVKEATGLSIRPIYYCAGYKEDGGEQHKPYNLTKLLYYIIKAVPKDKRLALADNINDEEDNWLHDDKEDNYKEGIKRNFGETVWDCITDGAEDGAEIGGKILGIPGKIVGTAVGAAVGAAKGVFVAIFDR</sequence>
<evidence type="ECO:0000313" key="3">
    <source>
        <dbReference type="EMBL" id="SET73771.1"/>
    </source>
</evidence>
<dbReference type="InterPro" id="IPR027417">
    <property type="entry name" value="P-loop_NTPase"/>
</dbReference>
<proteinExistence type="predicted"/>
<accession>A0A1I0GTG5</accession>
<feature type="domain" description="AIG1-type G" evidence="2">
    <location>
        <begin position="73"/>
        <end position="223"/>
    </location>
</feature>
<keyword evidence="1" id="KW-0547">Nucleotide-binding</keyword>
<dbReference type="OrthoDB" id="9255830at2"/>
<dbReference type="EMBL" id="FOIL01000037">
    <property type="protein sequence ID" value="SET73771.1"/>
    <property type="molecule type" value="Genomic_DNA"/>
</dbReference>
<organism evidence="3 4">
    <name type="scientific">[Clostridium] aminophilum</name>
    <dbReference type="NCBI Taxonomy" id="1526"/>
    <lineage>
        <taxon>Bacteria</taxon>
        <taxon>Bacillati</taxon>
        <taxon>Bacillota</taxon>
        <taxon>Clostridia</taxon>
        <taxon>Lachnospirales</taxon>
        <taxon>Lachnospiraceae</taxon>
    </lineage>
</organism>
<evidence type="ECO:0000313" key="4">
    <source>
        <dbReference type="Proteomes" id="UP000199820"/>
    </source>
</evidence>
<protein>
    <recommendedName>
        <fullName evidence="2">AIG1-type G domain-containing protein</fullName>
    </recommendedName>
</protein>
<dbReference type="InterPro" id="IPR006703">
    <property type="entry name" value="G_AIG1"/>
</dbReference>
<name>A0A1I0GTG5_9FIRM</name>
<dbReference type="RefSeq" id="WP_083378887.1">
    <property type="nucleotide sequence ID" value="NZ_FOIL01000037.1"/>
</dbReference>
<dbReference type="AlphaFoldDB" id="A0A1I0GTG5"/>
<keyword evidence="4" id="KW-1185">Reference proteome</keyword>
<dbReference type="Proteomes" id="UP000199820">
    <property type="component" value="Unassembled WGS sequence"/>
</dbReference>
<evidence type="ECO:0000259" key="2">
    <source>
        <dbReference type="Pfam" id="PF04548"/>
    </source>
</evidence>
<gene>
    <name evidence="3" type="ORF">SAMN04487771_103722</name>
</gene>
<evidence type="ECO:0000256" key="1">
    <source>
        <dbReference type="ARBA" id="ARBA00022741"/>
    </source>
</evidence>